<proteinExistence type="predicted"/>
<keyword evidence="1 2" id="KW-0456">Lyase</keyword>
<dbReference type="RefSeq" id="WP_342321208.1">
    <property type="nucleotide sequence ID" value="NZ_CP151800.1"/>
</dbReference>
<gene>
    <name evidence="2" type="ORF">AAEY27_13920</name>
</gene>
<dbReference type="EC" id="4.2.1.-" evidence="2"/>
<dbReference type="EMBL" id="CP151800">
    <property type="protein sequence ID" value="WZV96779.1"/>
    <property type="molecule type" value="Genomic_DNA"/>
</dbReference>
<dbReference type="SUPFAM" id="SSF54637">
    <property type="entry name" value="Thioesterase/thiol ester dehydrase-isomerase"/>
    <property type="match status" value="1"/>
</dbReference>
<organism evidence="2 3">
    <name type="scientific">Kosakonia calanthes</name>
    <dbReference type="NCBI Taxonomy" id="3139408"/>
    <lineage>
        <taxon>Bacteria</taxon>
        <taxon>Pseudomonadati</taxon>
        <taxon>Pseudomonadota</taxon>
        <taxon>Gammaproteobacteria</taxon>
        <taxon>Enterobacterales</taxon>
        <taxon>Enterobacteriaceae</taxon>
        <taxon>Kosakonia</taxon>
    </lineage>
</organism>
<name>A0ABZ3B0S5_9ENTR</name>
<dbReference type="PANTHER" id="PTHR30272:SF1">
    <property type="entry name" value="3-HYDROXYACYL-[ACYL-CARRIER-PROTEIN] DEHYDRATASE"/>
    <property type="match status" value="1"/>
</dbReference>
<evidence type="ECO:0000256" key="1">
    <source>
        <dbReference type="ARBA" id="ARBA00023239"/>
    </source>
</evidence>
<dbReference type="Proteomes" id="UP001466893">
    <property type="component" value="Chromosome"/>
</dbReference>
<dbReference type="InterPro" id="IPR029069">
    <property type="entry name" value="HotDog_dom_sf"/>
</dbReference>
<dbReference type="GO" id="GO:0016829">
    <property type="term" value="F:lyase activity"/>
    <property type="evidence" value="ECO:0007669"/>
    <property type="project" value="UniProtKB-KW"/>
</dbReference>
<evidence type="ECO:0000313" key="2">
    <source>
        <dbReference type="EMBL" id="WZV96779.1"/>
    </source>
</evidence>
<dbReference type="PANTHER" id="PTHR30272">
    <property type="entry name" value="3-HYDROXYACYL-[ACYL-CARRIER-PROTEIN] DEHYDRATASE"/>
    <property type="match status" value="1"/>
</dbReference>
<dbReference type="Pfam" id="PF07977">
    <property type="entry name" value="FabA"/>
    <property type="match status" value="1"/>
</dbReference>
<dbReference type="CDD" id="cd01288">
    <property type="entry name" value="FabZ"/>
    <property type="match status" value="1"/>
</dbReference>
<protein>
    <submittedName>
        <fullName evidence="2">3-hydroxyacyl-ACP dehydratase FabZ family protein</fullName>
        <ecNumber evidence="2">4.2.1.-</ecNumber>
    </submittedName>
</protein>
<dbReference type="InterPro" id="IPR013114">
    <property type="entry name" value="FabA_FabZ"/>
</dbReference>
<accession>A0ABZ3B0S5</accession>
<evidence type="ECO:0000313" key="3">
    <source>
        <dbReference type="Proteomes" id="UP001466893"/>
    </source>
</evidence>
<reference evidence="2 3" key="1">
    <citation type="submission" date="2024-04" db="EMBL/GenBank/DDBJ databases">
        <title>Kosakonia calanthae sp. nov., a halophilic bacterium isolated from leaves of Calanthe tiplacata.</title>
        <authorList>
            <person name="Wu P."/>
        </authorList>
    </citation>
    <scope>NUCLEOTIDE SEQUENCE [LARGE SCALE GENOMIC DNA]</scope>
    <source>
        <strain evidence="2 3">BYX6</strain>
    </source>
</reference>
<keyword evidence="3" id="KW-1185">Reference proteome</keyword>
<dbReference type="Gene3D" id="3.10.129.10">
    <property type="entry name" value="Hotdog Thioesterase"/>
    <property type="match status" value="1"/>
</dbReference>
<sequence>MSKYAIPSKIFLEMGGWRQPLLMVDRIEDYKYGENGFVHVIKHVTYNEPYLLGHFPEDPIMPGVIIAEIFGQASEYLSFLTDVCDIYFERFGTELKTLRDIFARIHEPELLNIIRTRRAQVRGVLAAQNLKFKDIAYPGDTIEVVSKLAFSDPGGFKHYSVTANVGKKLISQGTIVNFRESK</sequence>